<organism evidence="2 3">
    <name type="scientific">Rhamnusium bicolor</name>
    <dbReference type="NCBI Taxonomy" id="1586634"/>
    <lineage>
        <taxon>Eukaryota</taxon>
        <taxon>Metazoa</taxon>
        <taxon>Ecdysozoa</taxon>
        <taxon>Arthropoda</taxon>
        <taxon>Hexapoda</taxon>
        <taxon>Insecta</taxon>
        <taxon>Pterygota</taxon>
        <taxon>Neoptera</taxon>
        <taxon>Endopterygota</taxon>
        <taxon>Coleoptera</taxon>
        <taxon>Polyphaga</taxon>
        <taxon>Cucujiformia</taxon>
        <taxon>Chrysomeloidea</taxon>
        <taxon>Cerambycidae</taxon>
        <taxon>Lepturinae</taxon>
        <taxon>Rhagiini</taxon>
        <taxon>Rhamnusium</taxon>
    </lineage>
</organism>
<reference evidence="2" key="1">
    <citation type="journal article" date="2023" name="Insect Mol. Biol.">
        <title>Genome sequencing provides insights into the evolution of gene families encoding plant cell wall-degrading enzymes in longhorned beetles.</title>
        <authorList>
            <person name="Shin N.R."/>
            <person name="Okamura Y."/>
            <person name="Kirsch R."/>
            <person name="Pauchet Y."/>
        </authorList>
    </citation>
    <scope>NUCLEOTIDE SEQUENCE</scope>
    <source>
        <strain evidence="2">RBIC_L_NR</strain>
    </source>
</reference>
<dbReference type="EMBL" id="JANEYF010000334">
    <property type="protein sequence ID" value="KAJ8970622.1"/>
    <property type="molecule type" value="Genomic_DNA"/>
</dbReference>
<accession>A0AAV8ZSR9</accession>
<gene>
    <name evidence="2" type="ORF">NQ314_001157</name>
</gene>
<dbReference type="Proteomes" id="UP001162156">
    <property type="component" value="Unassembled WGS sequence"/>
</dbReference>
<evidence type="ECO:0000256" key="1">
    <source>
        <dbReference type="SAM" id="MobiDB-lite"/>
    </source>
</evidence>
<feature type="compositionally biased region" description="Polar residues" evidence="1">
    <location>
        <begin position="104"/>
        <end position="116"/>
    </location>
</feature>
<name>A0AAV8ZSR9_9CUCU</name>
<feature type="region of interest" description="Disordered" evidence="1">
    <location>
        <begin position="241"/>
        <end position="261"/>
    </location>
</feature>
<feature type="region of interest" description="Disordered" evidence="1">
    <location>
        <begin position="104"/>
        <end position="128"/>
    </location>
</feature>
<sequence length="382" mass="43799">MSSQPCEKTFRATRSLTSTFSTMFFQRQKQSGDDRNENNTPLPNFDEIQSIINGVIPEVEEKCRELGMDMSGEDLWMHITVPNINDLDGLENEDIVLEKEVNKSMENTVSGEGSSNQDKDISEEVSEPEIDLEDLKDIDLIDYSSKSRNNSPYVKVISRNKEIMVKKSTLCWVLENKNGRLSSDRLERVKGPKSFTKTGPKHNSVKNKAIMRKTLTTSVKTVGKKAKKKVERIKKSRKKYFDSDSESSSSFSSPTYDDTEDTEDDIFDNLVHMSDENTKSNEYSIEVPELEKYYTVAYEGAYYVGRVIEIINNKKSKIKFLKSDLERLVWPATEDIQIVDNTFIFYGPLTLDGCGPFYLRGSTKTIIDSKYKIFKKKYFKST</sequence>
<protein>
    <submittedName>
        <fullName evidence="2">Uncharacterized protein</fullName>
    </submittedName>
</protein>
<evidence type="ECO:0000313" key="3">
    <source>
        <dbReference type="Proteomes" id="UP001162156"/>
    </source>
</evidence>
<comment type="caution">
    <text evidence="2">The sequence shown here is derived from an EMBL/GenBank/DDBJ whole genome shotgun (WGS) entry which is preliminary data.</text>
</comment>
<keyword evidence="3" id="KW-1185">Reference proteome</keyword>
<evidence type="ECO:0000313" key="2">
    <source>
        <dbReference type="EMBL" id="KAJ8970622.1"/>
    </source>
</evidence>
<proteinExistence type="predicted"/>
<dbReference type="AlphaFoldDB" id="A0AAV8ZSR9"/>